<dbReference type="PANTHER" id="PTHR43156">
    <property type="entry name" value="STAGE II SPORULATION PROTEIN E-RELATED"/>
    <property type="match status" value="1"/>
</dbReference>
<dbReference type="Pfam" id="PF07228">
    <property type="entry name" value="SpoIIE"/>
    <property type="match status" value="1"/>
</dbReference>
<organism evidence="3 4">
    <name type="scientific">Catenuloplanes indicus</name>
    <dbReference type="NCBI Taxonomy" id="137267"/>
    <lineage>
        <taxon>Bacteria</taxon>
        <taxon>Bacillati</taxon>
        <taxon>Actinomycetota</taxon>
        <taxon>Actinomycetes</taxon>
        <taxon>Micromonosporales</taxon>
        <taxon>Micromonosporaceae</taxon>
        <taxon>Catenuloplanes</taxon>
    </lineage>
</organism>
<evidence type="ECO:0000256" key="1">
    <source>
        <dbReference type="ARBA" id="ARBA00022801"/>
    </source>
</evidence>
<evidence type="ECO:0000259" key="2">
    <source>
        <dbReference type="PROSITE" id="PS51746"/>
    </source>
</evidence>
<dbReference type="InterPro" id="IPR036457">
    <property type="entry name" value="PPM-type-like_dom_sf"/>
</dbReference>
<dbReference type="Gene3D" id="3.30.450.20">
    <property type="entry name" value="PAS domain"/>
    <property type="match status" value="1"/>
</dbReference>
<dbReference type="AlphaFoldDB" id="A0AAE3VWG3"/>
<sequence>MDDVFESAGSLREAYAAVDWAATPLGPVSSWSPTLIATVRMALRTRFAVTLLWGPEYVLVYNEAYVQMIADKHPAALGRPARDVFPEIWGTIGPMLDKAAGERATWVSDLRLLMDRHGYLEETFFTFSYSAVANPDGVVEGVIDIASETTGQVIGNRRLALLHRLADRLADVEDPAALLGRALPVLRSAPEDLTGVTLTVPNPWIPEPWEPAPAEVTVDGAVARVRLGGGAGLLTATLSPHLPVDERYLGFLRLIGGALSQVLDRLQARQAERLLTSMERAMSEALQDSLLTHAAQPDNLRVAVRYRTSIAQAHIGGDWYDAFQLVNGLHTVVVGDVTGHDRDAAAVMAQIRNMLRGIAYTVERPPSQLLDALNDAMLGLGVDRFVTVVLGQFRDEPGRRTFRWANAGHPPPVLLHPDGRAELLRRPSEILLGVADPPARTDHEIELAPGAAVVLYTDGLIERRGVALDESLRDLTETLTGRADLDAEQICDLLLDRYTGHAEDDIALTVVR</sequence>
<dbReference type="GO" id="GO:0016791">
    <property type="term" value="F:phosphatase activity"/>
    <property type="evidence" value="ECO:0007669"/>
    <property type="project" value="TreeGrafter"/>
</dbReference>
<dbReference type="InterPro" id="IPR052016">
    <property type="entry name" value="Bact_Sigma-Reg"/>
</dbReference>
<dbReference type="Proteomes" id="UP001240236">
    <property type="component" value="Unassembled WGS sequence"/>
</dbReference>
<comment type="caution">
    <text evidence="3">The sequence shown here is derived from an EMBL/GenBank/DDBJ whole genome shotgun (WGS) entry which is preliminary data.</text>
</comment>
<dbReference type="EMBL" id="JAUSUZ010000001">
    <property type="protein sequence ID" value="MDQ0365273.1"/>
    <property type="molecule type" value="Genomic_DNA"/>
</dbReference>
<dbReference type="SMART" id="SM00331">
    <property type="entry name" value="PP2C_SIG"/>
    <property type="match status" value="1"/>
</dbReference>
<evidence type="ECO:0000313" key="4">
    <source>
        <dbReference type="Proteomes" id="UP001240236"/>
    </source>
</evidence>
<proteinExistence type="predicted"/>
<dbReference type="InterPro" id="IPR001932">
    <property type="entry name" value="PPM-type_phosphatase-like_dom"/>
</dbReference>
<protein>
    <recommendedName>
        <fullName evidence="2">PPM-type phosphatase domain-containing protein</fullName>
    </recommendedName>
</protein>
<dbReference type="SUPFAM" id="SSF81606">
    <property type="entry name" value="PP2C-like"/>
    <property type="match status" value="1"/>
</dbReference>
<name>A0AAE3VWG3_9ACTN</name>
<feature type="domain" description="PPM-type phosphatase" evidence="2">
    <location>
        <begin position="303"/>
        <end position="512"/>
    </location>
</feature>
<reference evidence="3 4" key="1">
    <citation type="submission" date="2023-07" db="EMBL/GenBank/DDBJ databases">
        <title>Sequencing the genomes of 1000 actinobacteria strains.</title>
        <authorList>
            <person name="Klenk H.-P."/>
        </authorList>
    </citation>
    <scope>NUCLEOTIDE SEQUENCE [LARGE SCALE GENOMIC DNA]</scope>
    <source>
        <strain evidence="3 4">DSM 44709</strain>
    </source>
</reference>
<keyword evidence="1" id="KW-0378">Hydrolase</keyword>
<gene>
    <name evidence="3" type="ORF">J2S42_001942</name>
</gene>
<dbReference type="RefSeq" id="WP_307237694.1">
    <property type="nucleotide sequence ID" value="NZ_JAUSUZ010000001.1"/>
</dbReference>
<evidence type="ECO:0000313" key="3">
    <source>
        <dbReference type="EMBL" id="MDQ0365273.1"/>
    </source>
</evidence>
<keyword evidence="4" id="KW-1185">Reference proteome</keyword>
<dbReference type="Gene3D" id="3.60.40.10">
    <property type="entry name" value="PPM-type phosphatase domain"/>
    <property type="match status" value="1"/>
</dbReference>
<dbReference type="PANTHER" id="PTHR43156:SF2">
    <property type="entry name" value="STAGE II SPORULATION PROTEIN E"/>
    <property type="match status" value="1"/>
</dbReference>
<accession>A0AAE3VWG3</accession>
<dbReference type="PROSITE" id="PS51746">
    <property type="entry name" value="PPM_2"/>
    <property type="match status" value="1"/>
</dbReference>